<evidence type="ECO:0000313" key="2">
    <source>
        <dbReference type="Proteomes" id="UP000243217"/>
    </source>
</evidence>
<protein>
    <submittedName>
        <fullName evidence="1">Uncharacterized protein</fullName>
    </submittedName>
</protein>
<reference evidence="1 2" key="1">
    <citation type="journal article" date="2014" name="Genome Biol. Evol.">
        <title>The secreted proteins of Achlya hypogyna and Thraustotheca clavata identify the ancestral oomycete secretome and reveal gene acquisitions by horizontal gene transfer.</title>
        <authorList>
            <person name="Misner I."/>
            <person name="Blouin N."/>
            <person name="Leonard G."/>
            <person name="Richards T.A."/>
            <person name="Lane C.E."/>
        </authorList>
    </citation>
    <scope>NUCLEOTIDE SEQUENCE [LARGE SCALE GENOMIC DNA]</scope>
    <source>
        <strain evidence="1 2">ATCC 34112</strain>
    </source>
</reference>
<proteinExistence type="predicted"/>
<sequence length="113" mass="12618">MAQDYAQIKFLSDFVIQLSNFLAKSSAVDLISVCVDGISSDIQAVITGAKSFLYDESKVVFMCAQDFALDSLVRELVSENTMEKCYFVASNPNVCEPKYCTEEACEHYFGILR</sequence>
<dbReference type="Proteomes" id="UP000243217">
    <property type="component" value="Unassembled WGS sequence"/>
</dbReference>
<comment type="caution">
    <text evidence="1">The sequence shown here is derived from an EMBL/GenBank/DDBJ whole genome shotgun (WGS) entry which is preliminary data.</text>
</comment>
<gene>
    <name evidence="1" type="ORF">THRCLA_22704</name>
</gene>
<organism evidence="1 2">
    <name type="scientific">Thraustotheca clavata</name>
    <dbReference type="NCBI Taxonomy" id="74557"/>
    <lineage>
        <taxon>Eukaryota</taxon>
        <taxon>Sar</taxon>
        <taxon>Stramenopiles</taxon>
        <taxon>Oomycota</taxon>
        <taxon>Saprolegniomycetes</taxon>
        <taxon>Saprolegniales</taxon>
        <taxon>Achlyaceae</taxon>
        <taxon>Thraustotheca</taxon>
    </lineage>
</organism>
<keyword evidence="2" id="KW-1185">Reference proteome</keyword>
<evidence type="ECO:0000313" key="1">
    <source>
        <dbReference type="EMBL" id="OQR89366.1"/>
    </source>
</evidence>
<dbReference type="AlphaFoldDB" id="A0A1V9YUE2"/>
<name>A0A1V9YUE2_9STRA</name>
<accession>A0A1V9YUE2</accession>
<dbReference type="EMBL" id="JNBS01002767">
    <property type="protein sequence ID" value="OQR89366.1"/>
    <property type="molecule type" value="Genomic_DNA"/>
</dbReference>